<accession>A0ABV8CRL5</accession>
<reference evidence="3" key="1">
    <citation type="journal article" date="2019" name="Int. J. Syst. Evol. Microbiol.">
        <title>The Global Catalogue of Microorganisms (GCM) 10K type strain sequencing project: providing services to taxonomists for standard genome sequencing and annotation.</title>
        <authorList>
            <consortium name="The Broad Institute Genomics Platform"/>
            <consortium name="The Broad Institute Genome Sequencing Center for Infectious Disease"/>
            <person name="Wu L."/>
            <person name="Ma J."/>
        </authorList>
    </citation>
    <scope>NUCLEOTIDE SEQUENCE [LARGE SCALE GENOMIC DNA]</scope>
    <source>
        <strain evidence="3">CCUG 54939</strain>
    </source>
</reference>
<feature type="chain" id="PRO_5047224620" evidence="1">
    <location>
        <begin position="26"/>
        <end position="232"/>
    </location>
</feature>
<dbReference type="EMBL" id="JBHSAF010000014">
    <property type="protein sequence ID" value="MFC3914690.1"/>
    <property type="molecule type" value="Genomic_DNA"/>
</dbReference>
<keyword evidence="3" id="KW-1185">Reference proteome</keyword>
<comment type="caution">
    <text evidence="2">The sequence shown here is derived from an EMBL/GenBank/DDBJ whole genome shotgun (WGS) entry which is preliminary data.</text>
</comment>
<name>A0ABV8CRL5_9GAMM</name>
<sequence>MSVLNTRRILCLVLMLPCLLQPAAASSPTPMIDYLQQQQIRDRLVQTYGPQALKRLDNLITLVANQGSNNDRRKLESVNNYFNQLIYEGDPRLWGMTDYWAKPLEFIGAHAGDCEDYSLGKYYVLMELGISEEKLRLVYVKSVTYNEFHMVLAYYATPKSDPLILDNIKAAIYPASRRPDLLPVYSFNARHLWVMNQRKEGQLLGNADRLTLWSDLRNRIGDGQFKSPRAKL</sequence>
<dbReference type="Gene3D" id="3.10.620.30">
    <property type="match status" value="1"/>
</dbReference>
<evidence type="ECO:0000256" key="1">
    <source>
        <dbReference type="SAM" id="SignalP"/>
    </source>
</evidence>
<organism evidence="2 3">
    <name type="scientific">Pseudaeromonas sharmana</name>
    <dbReference type="NCBI Taxonomy" id="328412"/>
    <lineage>
        <taxon>Bacteria</taxon>
        <taxon>Pseudomonadati</taxon>
        <taxon>Pseudomonadota</taxon>
        <taxon>Gammaproteobacteria</taxon>
        <taxon>Aeromonadales</taxon>
        <taxon>Aeromonadaceae</taxon>
        <taxon>Pseudaeromonas</taxon>
    </lineage>
</organism>
<evidence type="ECO:0000313" key="2">
    <source>
        <dbReference type="EMBL" id="MFC3914690.1"/>
    </source>
</evidence>
<dbReference type="PANTHER" id="PTHR39327:SF1">
    <property type="entry name" value="BLR5470 PROTEIN"/>
    <property type="match status" value="1"/>
</dbReference>
<dbReference type="Pfam" id="PF06035">
    <property type="entry name" value="Peptidase_C93"/>
    <property type="match status" value="1"/>
</dbReference>
<dbReference type="Proteomes" id="UP001595692">
    <property type="component" value="Unassembled WGS sequence"/>
</dbReference>
<keyword evidence="1" id="KW-0732">Signal</keyword>
<proteinExistence type="predicted"/>
<gene>
    <name evidence="2" type="ORF">ACFOSS_14670</name>
</gene>
<evidence type="ECO:0000313" key="3">
    <source>
        <dbReference type="Proteomes" id="UP001595692"/>
    </source>
</evidence>
<protein>
    <submittedName>
        <fullName evidence="2">Transglutaminase-like cysteine peptidase</fullName>
    </submittedName>
</protein>
<dbReference type="RefSeq" id="WP_377153865.1">
    <property type="nucleotide sequence ID" value="NZ_JBHSAF010000014.1"/>
</dbReference>
<dbReference type="PANTHER" id="PTHR39327">
    <property type="match status" value="1"/>
</dbReference>
<dbReference type="InterPro" id="IPR010319">
    <property type="entry name" value="Transglutaminase-like_Cys_pept"/>
</dbReference>
<feature type="signal peptide" evidence="1">
    <location>
        <begin position="1"/>
        <end position="25"/>
    </location>
</feature>